<dbReference type="EMBL" id="ONZG01000013">
    <property type="protein sequence ID" value="SPJ30827.1"/>
    <property type="molecule type" value="Genomic_DNA"/>
</dbReference>
<dbReference type="Pfam" id="PF00353">
    <property type="entry name" value="HemolysinCabind"/>
    <property type="match status" value="6"/>
</dbReference>
<dbReference type="Gene3D" id="2.150.10.10">
    <property type="entry name" value="Serralysin-like metalloprotease, C-terminal"/>
    <property type="match status" value="4"/>
</dbReference>
<organism evidence="5 6">
    <name type="scientific">Falsiruegeria mediterranea M17</name>
    <dbReference type="NCBI Taxonomy" id="1200281"/>
    <lineage>
        <taxon>Bacteria</taxon>
        <taxon>Pseudomonadati</taxon>
        <taxon>Pseudomonadota</taxon>
        <taxon>Alphaproteobacteria</taxon>
        <taxon>Rhodobacterales</taxon>
        <taxon>Roseobacteraceae</taxon>
        <taxon>Falsiruegeria</taxon>
    </lineage>
</organism>
<evidence type="ECO:0000259" key="4">
    <source>
        <dbReference type="Pfam" id="PF01764"/>
    </source>
</evidence>
<dbReference type="PANTHER" id="PTHR38340">
    <property type="entry name" value="S-LAYER PROTEIN"/>
    <property type="match status" value="1"/>
</dbReference>
<sequence length="1655" mass="173759">MAHYSTIRKISVTPDGGRPNDLSGTIGLNFDGSQAIVGTFATNLAPNDPNGSTYSVLNYDVESREFSYIGTASSIVHSHNLAFYVGQDLGLAVVDATSGATRDIVPRTPDDEEFDAAIRLTFVSDDGAVAAFWSRPTNFIDGFTSTNVETYVYDFGSGETELVSPGLGGAEPDRGISGALLSGSGTFVAYSSSASNLVAGDTNGVNDVFLFNRLTDSLTLVSVAAGGGVANGPSTLLDISQNGQKIAFSSEASNLVAGDTNGLRDIFIYDVLSGGVTRIGQGLDGSDANGAAVNEVDFSADGRFVTFTSSATNITADPSFAERVFVTDLVSNETAAVDFTYRGQAPNRDSGLGILSGDGSVIAFTSMATNLIQDPVRDSYWDTFLVDNPLLVVPNRAPVSTFTRGIDPSSDGDEISFDFGRFFRDPDGDTITYSISASLGAGTFPDNVDLQFDASTGVLSGTLNYFGPYVELPVTVTADDGQGGRTTASFDWQLSAREAPDTLLMEYVARETAYMLGDNIPLAGRLFVGSDVLDANGNPTGYNVDEIWDLKGTGNDDTGFIAAGLVGDGLQPILAVRGTFSPIDGAFADTDPRGVGLTQFEAAWNATGPGSLRQWIEDHESQGINVSGHSLGGAQSQLVTAYASQAGFKIASVTTFNTPGISQASLARFDDSLVGPVNHWVASGDIVSMAGNAFLPGQVTLYDMTTFDTDTHGALAPLFYLLGAHTKKWSQIAVYNTVYNGSAPMTPGEPAVLGTVDAAVLGAADYNHLSNPANVHDEEFAAFLVSLGWAGDVVGSYTERPNLGGELVKSLLRRDDAEQTRQDIGEVIRFIEGSADVAVAVTNAVRDELAQRLPSMKEVLLTATLAPGRLLFNEFKNLSAEAITQIIRLNAEFWKAIDSITPEFITRLSSATSEFWERLNPFNSEAWKTVMAWTAAEWNEAAGWDGYVWETLGEWGESIWAELRKGPFETFRELAQQSLTDLQTLGSFGAALLAELNALGVSITSATINGLAGIPTAIAGSIFDDTTTGTAARESFDGGLGNDTITPGGGFDDIKLGAGNDLVRGTIEELNGDRISDFTDGDQIELLGLLLELTDLRITLGSAVLDIDINGDGQRDATIILQGDFEVDDIVLRHQGPNTIIETQGAANGTDQQGTAGANIIQGSPGNDTIDGLDGDDSLVGGLGNDSISGGGGSDTLIGGGGNDSIFGGQGFDYAIMDGQVDDAEVRLGTNGVFVSTASDGRDFISDDVERIVLGGKFHTYAEIEALAPAVIPGDEANNVIYGTADREIINGLAGHDWLVPGRGNDTVDGGSERDMVSYSDVLEVAGRGTAFMLDLDLGAGTANVFGGEVDQLISVERVTGTIFADVLRGSDGDDELRGIGDYDWFVATAGNDTLTGGNGLDMITFVEAQSSGAPVFESVFSVNGAPPVGAAVGGVTLDLSDPSRSTGLAEGLTLNSVERVTGSSHQDVFYGDAQQNDFRGLGGYDWFVGSTGGRERYFGGDGLDTVTYFQSTSGVTASLRNGAGLFGGQETGYGSAGDAVRDLYFEIENLVGTNFDDSLTGNNERNQLSGLDGDDFIFGYGGTDYMKGGAGDDTINGGAGSDFALYDGNRSEYTLTRTSVTEVSVTHASGTDSLSNVEYFQFNDTTANIWELSI</sequence>
<dbReference type="InterPro" id="IPR011049">
    <property type="entry name" value="Serralysin-like_metalloprot_C"/>
</dbReference>
<feature type="region of interest" description="Disordered" evidence="3">
    <location>
        <begin position="1157"/>
        <end position="1176"/>
    </location>
</feature>
<dbReference type="InterPro" id="IPR050557">
    <property type="entry name" value="RTX_toxin/Mannuronan_C5-epim"/>
</dbReference>
<dbReference type="SUPFAM" id="SSF53474">
    <property type="entry name" value="alpha/beta-Hydrolases"/>
    <property type="match status" value="1"/>
</dbReference>
<dbReference type="Proteomes" id="UP000244898">
    <property type="component" value="Unassembled WGS sequence"/>
</dbReference>
<dbReference type="InterPro" id="IPR029058">
    <property type="entry name" value="AB_hydrolase_fold"/>
</dbReference>
<accession>A0A2R8CEH5</accession>
<reference evidence="6" key="1">
    <citation type="submission" date="2018-03" db="EMBL/GenBank/DDBJ databases">
        <authorList>
            <person name="Rodrigo-Torres L."/>
            <person name="Arahal R. D."/>
            <person name="Lucena T."/>
        </authorList>
    </citation>
    <scope>NUCLEOTIDE SEQUENCE [LARGE SCALE GENOMIC DNA]</scope>
    <source>
        <strain evidence="6">CECT 7615</strain>
    </source>
</reference>
<evidence type="ECO:0000256" key="2">
    <source>
        <dbReference type="ARBA" id="ARBA00022525"/>
    </source>
</evidence>
<dbReference type="Pfam" id="PF01764">
    <property type="entry name" value="Lipase_3"/>
    <property type="match status" value="1"/>
</dbReference>
<dbReference type="InterPro" id="IPR001343">
    <property type="entry name" value="Hemolysn_Ca-bd"/>
</dbReference>
<proteinExistence type="predicted"/>
<feature type="domain" description="Fungal lipase-type" evidence="4">
    <location>
        <begin position="609"/>
        <end position="689"/>
    </location>
</feature>
<name>A0A2R8CEH5_9RHOB</name>
<protein>
    <submittedName>
        <fullName evidence="5">Bifunctional hemolysin/adenylate cyclase</fullName>
    </submittedName>
</protein>
<dbReference type="GO" id="GO:0005576">
    <property type="term" value="C:extracellular region"/>
    <property type="evidence" value="ECO:0007669"/>
    <property type="project" value="UniProtKB-SubCell"/>
</dbReference>
<dbReference type="Gene3D" id="3.40.50.1820">
    <property type="entry name" value="alpha/beta hydrolase"/>
    <property type="match status" value="1"/>
</dbReference>
<feature type="compositionally biased region" description="Polar residues" evidence="3">
    <location>
        <begin position="1157"/>
        <end position="1167"/>
    </location>
</feature>
<dbReference type="OrthoDB" id="8479154at2"/>
<dbReference type="InterPro" id="IPR013783">
    <property type="entry name" value="Ig-like_fold"/>
</dbReference>
<evidence type="ECO:0000256" key="1">
    <source>
        <dbReference type="ARBA" id="ARBA00004613"/>
    </source>
</evidence>
<dbReference type="PROSITE" id="PS00330">
    <property type="entry name" value="HEMOLYSIN_CALCIUM"/>
    <property type="match status" value="4"/>
</dbReference>
<evidence type="ECO:0000313" key="5">
    <source>
        <dbReference type="EMBL" id="SPJ30827.1"/>
    </source>
</evidence>
<dbReference type="SUPFAM" id="SSF51120">
    <property type="entry name" value="beta-Roll"/>
    <property type="match status" value="4"/>
</dbReference>
<dbReference type="Gene3D" id="2.60.40.10">
    <property type="entry name" value="Immunoglobulins"/>
    <property type="match status" value="1"/>
</dbReference>
<dbReference type="RefSeq" id="WP_108791664.1">
    <property type="nucleotide sequence ID" value="NZ_ONZG01000013.1"/>
</dbReference>
<evidence type="ECO:0000256" key="3">
    <source>
        <dbReference type="SAM" id="MobiDB-lite"/>
    </source>
</evidence>
<dbReference type="InterPro" id="IPR002921">
    <property type="entry name" value="Fungal_lipase-type"/>
</dbReference>
<evidence type="ECO:0000313" key="6">
    <source>
        <dbReference type="Proteomes" id="UP000244898"/>
    </source>
</evidence>
<dbReference type="InterPro" id="IPR018511">
    <property type="entry name" value="Hemolysin-typ_Ca-bd_CS"/>
</dbReference>
<dbReference type="GO" id="GO:0005509">
    <property type="term" value="F:calcium ion binding"/>
    <property type="evidence" value="ECO:0007669"/>
    <property type="project" value="InterPro"/>
</dbReference>
<dbReference type="SUPFAM" id="SSF82171">
    <property type="entry name" value="DPP6 N-terminal domain-like"/>
    <property type="match status" value="1"/>
</dbReference>
<dbReference type="GO" id="GO:0006629">
    <property type="term" value="P:lipid metabolic process"/>
    <property type="evidence" value="ECO:0007669"/>
    <property type="project" value="InterPro"/>
</dbReference>
<dbReference type="PANTHER" id="PTHR38340:SF1">
    <property type="entry name" value="S-LAYER PROTEIN"/>
    <property type="match status" value="1"/>
</dbReference>
<dbReference type="Pfam" id="PF05345">
    <property type="entry name" value="He_PIG"/>
    <property type="match status" value="1"/>
</dbReference>
<dbReference type="PRINTS" id="PR00313">
    <property type="entry name" value="CABNDNGRPT"/>
</dbReference>
<gene>
    <name evidence="5" type="primary">cya_20</name>
    <name evidence="5" type="ORF">TRM7615_04364</name>
</gene>
<comment type="subcellular location">
    <subcellularLocation>
        <location evidence="1">Secreted</location>
    </subcellularLocation>
</comment>
<keyword evidence="2" id="KW-0964">Secreted</keyword>
<keyword evidence="6" id="KW-1185">Reference proteome</keyword>